<dbReference type="KEGG" id="dbc:MFMK1_001706"/>
<keyword evidence="1" id="KW-0472">Membrane</keyword>
<dbReference type="Proteomes" id="UP001329915">
    <property type="component" value="Chromosome"/>
</dbReference>
<dbReference type="Pfam" id="PF04307">
    <property type="entry name" value="YdjM"/>
    <property type="match status" value="1"/>
</dbReference>
<proteinExistence type="predicted"/>
<reference evidence="2 3" key="1">
    <citation type="submission" date="2023-04" db="EMBL/GenBank/DDBJ databases">
        <authorList>
            <person name="Hsu D."/>
        </authorList>
    </citation>
    <scope>NUCLEOTIDE SEQUENCE [LARGE SCALE GENOMIC DNA]</scope>
    <source>
        <strain evidence="2 3">MK1</strain>
    </source>
</reference>
<dbReference type="PANTHER" id="PTHR40031:SF1">
    <property type="entry name" value="MEMBRANE-BOUND METAL-DEPENDENT HYDROLASE"/>
    <property type="match status" value="1"/>
</dbReference>
<protein>
    <submittedName>
        <fullName evidence="2">Metal-dependent hydrolase</fullName>
    </submittedName>
</protein>
<dbReference type="RefSeq" id="WP_366924712.1">
    <property type="nucleotide sequence ID" value="NZ_CP121694.1"/>
</dbReference>
<evidence type="ECO:0000313" key="3">
    <source>
        <dbReference type="Proteomes" id="UP001329915"/>
    </source>
</evidence>
<keyword evidence="1" id="KW-0812">Transmembrane</keyword>
<dbReference type="AlphaFoldDB" id="A0AAU0UNJ4"/>
<dbReference type="PANTHER" id="PTHR40031">
    <property type="entry name" value="HYPOTHETICAL MEMBRANE SPANNING PROTEIN"/>
    <property type="match status" value="1"/>
</dbReference>
<dbReference type="EMBL" id="CP121694">
    <property type="protein sequence ID" value="WRO21885.1"/>
    <property type="molecule type" value="Genomic_DNA"/>
</dbReference>
<keyword evidence="1" id="KW-1133">Transmembrane helix</keyword>
<keyword evidence="2" id="KW-0378">Hydrolase</keyword>
<feature type="transmembrane region" description="Helical" evidence="1">
    <location>
        <begin position="66"/>
        <end position="95"/>
    </location>
</feature>
<sequence length="306" mass="34445">MDPITHAIAGLAVATLSGDPLTLTGPVYLSSMLGAMAPDLDIVFQFKGDMAYLKQHRGSSHGLLGLAFFSVGIAILLHLLFPAAAFAQLLLWSFLGGVSHTLLDVLNSYGARFLEPFSKGNFSLNLLTIFDPIVVLLLGAIVFGIGLPGWLGIFVYLLLRLASKKLVHAYLQKEFPTNDHIIIMPAMTRNFAWSFLVDTGDLMFTGEIPFFQSEYTIRRQLKKHRDSQLIKLALQTPLGRLFSSFTPYFYVDLQYHQGNHVVRFFDLRYYTRKKFLHSATAVFDQNMQLLDSVFQPYNEKRRISVG</sequence>
<evidence type="ECO:0000313" key="2">
    <source>
        <dbReference type="EMBL" id="WRO21885.1"/>
    </source>
</evidence>
<accession>A0AAU0UNJ4</accession>
<dbReference type="InterPro" id="IPR007404">
    <property type="entry name" value="YdjM-like"/>
</dbReference>
<keyword evidence="3" id="KW-1185">Reference proteome</keyword>
<gene>
    <name evidence="2" type="ORF">MFMK1_001706</name>
</gene>
<name>A0AAU0UNJ4_9FIRM</name>
<organism evidence="2 3">
    <name type="scientific">Metallumcola ferriviriculae</name>
    <dbReference type="NCBI Taxonomy" id="3039180"/>
    <lineage>
        <taxon>Bacteria</taxon>
        <taxon>Bacillati</taxon>
        <taxon>Bacillota</taxon>
        <taxon>Clostridia</taxon>
        <taxon>Neomoorellales</taxon>
        <taxon>Desulfitibacteraceae</taxon>
        <taxon>Metallumcola</taxon>
    </lineage>
</organism>
<evidence type="ECO:0000256" key="1">
    <source>
        <dbReference type="SAM" id="Phobius"/>
    </source>
</evidence>
<feature type="transmembrane region" description="Helical" evidence="1">
    <location>
        <begin position="133"/>
        <end position="159"/>
    </location>
</feature>
<dbReference type="GO" id="GO:0016787">
    <property type="term" value="F:hydrolase activity"/>
    <property type="evidence" value="ECO:0007669"/>
    <property type="project" value="UniProtKB-KW"/>
</dbReference>
<dbReference type="InterPro" id="IPR053170">
    <property type="entry name" value="Transcription_regulator"/>
</dbReference>